<proteinExistence type="predicted"/>
<dbReference type="EMBL" id="CAKOGL010000031">
    <property type="protein sequence ID" value="CAH2108457.1"/>
    <property type="molecule type" value="Genomic_DNA"/>
</dbReference>
<dbReference type="AlphaFoldDB" id="A0AAU9VDS5"/>
<protein>
    <submittedName>
        <fullName evidence="2">Uncharacterized protein</fullName>
    </submittedName>
</protein>
<sequence>MDNVDNANIVTSLNYLLNHMENRRMQRPNATDDNDQEFNPNLGSSEARPSSTHTRSRESRPPPRSVSISSKDEDPSEDARLGTAVLDDGSIYQL</sequence>
<keyword evidence="3" id="KW-1185">Reference proteome</keyword>
<dbReference type="Proteomes" id="UP001153954">
    <property type="component" value="Unassembled WGS sequence"/>
</dbReference>
<comment type="caution">
    <text evidence="2">The sequence shown here is derived from an EMBL/GenBank/DDBJ whole genome shotgun (WGS) entry which is preliminary data.</text>
</comment>
<organism evidence="2 3">
    <name type="scientific">Euphydryas editha</name>
    <name type="common">Edith's checkerspot</name>
    <dbReference type="NCBI Taxonomy" id="104508"/>
    <lineage>
        <taxon>Eukaryota</taxon>
        <taxon>Metazoa</taxon>
        <taxon>Ecdysozoa</taxon>
        <taxon>Arthropoda</taxon>
        <taxon>Hexapoda</taxon>
        <taxon>Insecta</taxon>
        <taxon>Pterygota</taxon>
        <taxon>Neoptera</taxon>
        <taxon>Endopterygota</taxon>
        <taxon>Lepidoptera</taxon>
        <taxon>Glossata</taxon>
        <taxon>Ditrysia</taxon>
        <taxon>Papilionoidea</taxon>
        <taxon>Nymphalidae</taxon>
        <taxon>Nymphalinae</taxon>
        <taxon>Euphydryas</taxon>
    </lineage>
</organism>
<evidence type="ECO:0000256" key="1">
    <source>
        <dbReference type="SAM" id="MobiDB-lite"/>
    </source>
</evidence>
<name>A0AAU9VDS5_EUPED</name>
<evidence type="ECO:0000313" key="2">
    <source>
        <dbReference type="EMBL" id="CAH2108457.1"/>
    </source>
</evidence>
<evidence type="ECO:0000313" key="3">
    <source>
        <dbReference type="Proteomes" id="UP001153954"/>
    </source>
</evidence>
<accession>A0AAU9VDS5</accession>
<feature type="region of interest" description="Disordered" evidence="1">
    <location>
        <begin position="20"/>
        <end position="94"/>
    </location>
</feature>
<feature type="compositionally biased region" description="Basic and acidic residues" evidence="1">
    <location>
        <begin position="70"/>
        <end position="80"/>
    </location>
</feature>
<reference evidence="2" key="1">
    <citation type="submission" date="2022-03" db="EMBL/GenBank/DDBJ databases">
        <authorList>
            <person name="Tunstrom K."/>
        </authorList>
    </citation>
    <scope>NUCLEOTIDE SEQUENCE</scope>
</reference>
<gene>
    <name evidence="2" type="ORF">EEDITHA_LOCUS22391</name>
</gene>